<feature type="domain" description="GOLD" evidence="11">
    <location>
        <begin position="35"/>
        <end position="118"/>
    </location>
</feature>
<evidence type="ECO:0000256" key="9">
    <source>
        <dbReference type="SAM" id="Phobius"/>
    </source>
</evidence>
<dbReference type="GO" id="GO:0016020">
    <property type="term" value="C:membrane"/>
    <property type="evidence" value="ECO:0007669"/>
    <property type="project" value="UniProtKB-SubCell"/>
</dbReference>
<dbReference type="VEuPathDB" id="TriTrypDB:TcIL3000.11.15380"/>
<dbReference type="SUPFAM" id="SSF101576">
    <property type="entry name" value="Supernatant protein factor (SPF), C-terminal domain"/>
    <property type="match status" value="1"/>
</dbReference>
<name>G0V2Z8_TRYCI</name>
<evidence type="ECO:0000256" key="6">
    <source>
        <dbReference type="ARBA" id="ARBA00023136"/>
    </source>
</evidence>
<sequence>MSYIVGLLLAVLSVLTIRVGADDGAVSIQLPAGKEYCFFEDVKSPDVKLFLHYMVTSGGSLDVEVTIKGPDASDIWSSGREKEGRVLFKSRAPGRYNFCFSNKMSTVTAKMVTLYINVGEEGIEDVSGAVSKKGMDSIERSISNIQHGLREVKELHNYIRVRERVHRATTEVANTRVLVWTLVEIVVIMLMSLGNVWYLRRIFSKRRIV</sequence>
<comment type="subcellular location">
    <subcellularLocation>
        <location evidence="7">Endomembrane system</location>
        <topology evidence="7">Single-pass membrane protein</topology>
    </subcellularLocation>
    <subcellularLocation>
        <location evidence="1 8">Membrane</location>
        <topology evidence="1 8">Single-pass type I membrane protein</topology>
    </subcellularLocation>
</comment>
<evidence type="ECO:0000256" key="3">
    <source>
        <dbReference type="ARBA" id="ARBA00022692"/>
    </source>
</evidence>
<comment type="similarity">
    <text evidence="2 8">Belongs to the EMP24/GP25L family.</text>
</comment>
<dbReference type="GO" id="GO:0012505">
    <property type="term" value="C:endomembrane system"/>
    <property type="evidence" value="ECO:0007669"/>
    <property type="project" value="UniProtKB-SubCell"/>
</dbReference>
<keyword evidence="3 8" id="KW-0812">Transmembrane</keyword>
<proteinExistence type="inferred from homology"/>
<evidence type="ECO:0000256" key="8">
    <source>
        <dbReference type="RuleBase" id="RU003827"/>
    </source>
</evidence>
<dbReference type="PROSITE" id="PS50866">
    <property type="entry name" value="GOLD"/>
    <property type="match status" value="1"/>
</dbReference>
<protein>
    <submittedName>
        <fullName evidence="12">Uncharacterized protein TCIL3000_11_15380</fullName>
    </submittedName>
</protein>
<keyword evidence="4 10" id="KW-0732">Signal</keyword>
<evidence type="ECO:0000256" key="10">
    <source>
        <dbReference type="SAM" id="SignalP"/>
    </source>
</evidence>
<evidence type="ECO:0000256" key="5">
    <source>
        <dbReference type="ARBA" id="ARBA00022989"/>
    </source>
</evidence>
<evidence type="ECO:0000256" key="7">
    <source>
        <dbReference type="ARBA" id="ARBA00037847"/>
    </source>
</evidence>
<evidence type="ECO:0000256" key="1">
    <source>
        <dbReference type="ARBA" id="ARBA00004479"/>
    </source>
</evidence>
<evidence type="ECO:0000256" key="4">
    <source>
        <dbReference type="ARBA" id="ARBA00022729"/>
    </source>
</evidence>
<dbReference type="Pfam" id="PF01105">
    <property type="entry name" value="EMP24_GP25L"/>
    <property type="match status" value="1"/>
</dbReference>
<feature type="transmembrane region" description="Helical" evidence="9">
    <location>
        <begin position="177"/>
        <end position="199"/>
    </location>
</feature>
<dbReference type="InterPro" id="IPR015720">
    <property type="entry name" value="Emp24-like"/>
</dbReference>
<dbReference type="InterPro" id="IPR036598">
    <property type="entry name" value="GOLD_dom_sf"/>
</dbReference>
<evidence type="ECO:0000259" key="11">
    <source>
        <dbReference type="PROSITE" id="PS50866"/>
    </source>
</evidence>
<dbReference type="PANTHER" id="PTHR22811">
    <property type="entry name" value="TRANSMEMBRANE EMP24 DOMAIN-CONTAINING PROTEIN"/>
    <property type="match status" value="1"/>
</dbReference>
<accession>G0V2Z8</accession>
<keyword evidence="5 9" id="KW-1133">Transmembrane helix</keyword>
<feature type="signal peptide" evidence="10">
    <location>
        <begin position="1"/>
        <end position="21"/>
    </location>
</feature>
<feature type="chain" id="PRO_5003410260" evidence="10">
    <location>
        <begin position="22"/>
        <end position="209"/>
    </location>
</feature>
<dbReference type="EMBL" id="HE575324">
    <property type="protein sequence ID" value="CCC96021.1"/>
    <property type="molecule type" value="Genomic_DNA"/>
</dbReference>
<dbReference type="AlphaFoldDB" id="G0V2Z8"/>
<organism evidence="12">
    <name type="scientific">Trypanosoma congolense (strain IL3000)</name>
    <dbReference type="NCBI Taxonomy" id="1068625"/>
    <lineage>
        <taxon>Eukaryota</taxon>
        <taxon>Discoba</taxon>
        <taxon>Euglenozoa</taxon>
        <taxon>Kinetoplastea</taxon>
        <taxon>Metakinetoplastina</taxon>
        <taxon>Trypanosomatida</taxon>
        <taxon>Trypanosomatidae</taxon>
        <taxon>Trypanosoma</taxon>
        <taxon>Nannomonas</taxon>
    </lineage>
</organism>
<gene>
    <name evidence="12" type="ORF">TCIL3000_11_15380</name>
</gene>
<keyword evidence="6 9" id="KW-0472">Membrane</keyword>
<dbReference type="SMART" id="SM01190">
    <property type="entry name" value="EMP24_GP25L"/>
    <property type="match status" value="1"/>
</dbReference>
<evidence type="ECO:0000313" key="12">
    <source>
        <dbReference type="EMBL" id="CCC96021.1"/>
    </source>
</evidence>
<reference evidence="12" key="1">
    <citation type="journal article" date="2012" name="Proc. Natl. Acad. Sci. U.S.A.">
        <title>Antigenic diversity is generated by distinct evolutionary mechanisms in African trypanosome species.</title>
        <authorList>
            <person name="Jackson A.P."/>
            <person name="Berry A."/>
            <person name="Aslett M."/>
            <person name="Allison H.C."/>
            <person name="Burton P."/>
            <person name="Vavrova-Anderson J."/>
            <person name="Brown R."/>
            <person name="Browne H."/>
            <person name="Corton N."/>
            <person name="Hauser H."/>
            <person name="Gamble J."/>
            <person name="Gilderthorp R."/>
            <person name="Marcello L."/>
            <person name="McQuillan J."/>
            <person name="Otto T.D."/>
            <person name="Quail M.A."/>
            <person name="Sanders M.J."/>
            <person name="van Tonder A."/>
            <person name="Ginger M.L."/>
            <person name="Field M.C."/>
            <person name="Barry J.D."/>
            <person name="Hertz-Fowler C."/>
            <person name="Berriman M."/>
        </authorList>
    </citation>
    <scope>NUCLEOTIDE SEQUENCE</scope>
    <source>
        <strain evidence="12">IL3000</strain>
    </source>
</reference>
<dbReference type="InterPro" id="IPR009038">
    <property type="entry name" value="GOLD_dom"/>
</dbReference>
<evidence type="ECO:0000256" key="2">
    <source>
        <dbReference type="ARBA" id="ARBA00007104"/>
    </source>
</evidence>